<evidence type="ECO:0000313" key="1">
    <source>
        <dbReference type="Proteomes" id="UP000790787"/>
    </source>
</evidence>
<dbReference type="Proteomes" id="UP000790787">
    <property type="component" value="Chromosome 12"/>
</dbReference>
<sequence>MNLHAPMLASEDQYITWYVDNGIGTNGGYISTVHAKITTTERRELWDSLTSLNAQVDGPWFYKGDFIIILEPGEKRGGIPNRAYKSFDFVTCMNDCGVKDAGFVGSNFTWCNNRRPRRRLSTWSKEEIGEINQKVEEWEAIVQGLEDQDLNVNKEESRAELNKVQAESVKWMTLREALLKEKSQITWGRWILGDEKICKATVKYFEKLFNQPTLVVDRNLIDCIPNCKTKDDNVYLSQHPDEEEIKEAVFDMIVTSSAGLDGFNGMLYQKCWDIIKGS</sequence>
<keyword evidence="1" id="KW-1185">Reference proteome</keyword>
<evidence type="ECO:0000313" key="2">
    <source>
        <dbReference type="RefSeq" id="XP_075083564.1"/>
    </source>
</evidence>
<organism evidence="1 2">
    <name type="scientific">Nicotiana tabacum</name>
    <name type="common">Common tobacco</name>
    <dbReference type="NCBI Taxonomy" id="4097"/>
    <lineage>
        <taxon>Eukaryota</taxon>
        <taxon>Viridiplantae</taxon>
        <taxon>Streptophyta</taxon>
        <taxon>Embryophyta</taxon>
        <taxon>Tracheophyta</taxon>
        <taxon>Spermatophyta</taxon>
        <taxon>Magnoliopsida</taxon>
        <taxon>eudicotyledons</taxon>
        <taxon>Gunneridae</taxon>
        <taxon>Pentapetalae</taxon>
        <taxon>asterids</taxon>
        <taxon>lamiids</taxon>
        <taxon>Solanales</taxon>
        <taxon>Solanaceae</taxon>
        <taxon>Nicotianoideae</taxon>
        <taxon>Nicotianeae</taxon>
        <taxon>Nicotiana</taxon>
    </lineage>
</organism>
<protein>
    <submittedName>
        <fullName evidence="2">Uncharacterized protein LOC142167298</fullName>
    </submittedName>
</protein>
<reference evidence="1" key="1">
    <citation type="journal article" date="2014" name="Nat. Commun.">
        <title>The tobacco genome sequence and its comparison with those of tomato and potato.</title>
        <authorList>
            <person name="Sierro N."/>
            <person name="Battey J.N."/>
            <person name="Ouadi S."/>
            <person name="Bakaher N."/>
            <person name="Bovet L."/>
            <person name="Willig A."/>
            <person name="Goepfert S."/>
            <person name="Peitsch M.C."/>
            <person name="Ivanov N.V."/>
        </authorList>
    </citation>
    <scope>NUCLEOTIDE SEQUENCE [LARGE SCALE GENOMIC DNA]</scope>
</reference>
<name>A0AC58SF55_TOBAC</name>
<reference evidence="2" key="2">
    <citation type="submission" date="2025-08" db="UniProtKB">
        <authorList>
            <consortium name="RefSeq"/>
        </authorList>
    </citation>
    <scope>IDENTIFICATION</scope>
    <source>
        <tissue evidence="2">Leaf</tissue>
    </source>
</reference>
<dbReference type="RefSeq" id="XP_075083564.1">
    <property type="nucleotide sequence ID" value="XM_075227463.1"/>
</dbReference>
<proteinExistence type="predicted"/>
<accession>A0AC58SF55</accession>
<gene>
    <name evidence="2" type="primary">LOC142167298</name>
</gene>